<dbReference type="RefSeq" id="WP_283407375.1">
    <property type="nucleotide sequence ID" value="NZ_FXUF01000001.1"/>
</dbReference>
<evidence type="ECO:0000259" key="1">
    <source>
        <dbReference type="PROSITE" id="PS51186"/>
    </source>
</evidence>
<organism evidence="2 3">
    <name type="scientific">Anoxynatronum buryatiense</name>
    <dbReference type="NCBI Taxonomy" id="489973"/>
    <lineage>
        <taxon>Bacteria</taxon>
        <taxon>Bacillati</taxon>
        <taxon>Bacillota</taxon>
        <taxon>Clostridia</taxon>
        <taxon>Eubacteriales</taxon>
        <taxon>Clostridiaceae</taxon>
        <taxon>Anoxynatronum</taxon>
    </lineage>
</organism>
<feature type="domain" description="N-acetyltransferase" evidence="1">
    <location>
        <begin position="3"/>
        <end position="161"/>
    </location>
</feature>
<dbReference type="EMBL" id="FXUF01000001">
    <property type="protein sequence ID" value="SMP37673.1"/>
    <property type="molecule type" value="Genomic_DNA"/>
</dbReference>
<dbReference type="PROSITE" id="PS51186">
    <property type="entry name" value="GNAT"/>
    <property type="match status" value="1"/>
</dbReference>
<evidence type="ECO:0000313" key="2">
    <source>
        <dbReference type="EMBL" id="SMP37673.1"/>
    </source>
</evidence>
<gene>
    <name evidence="2" type="ORF">SAMN06296020_1014</name>
</gene>
<keyword evidence="3" id="KW-1185">Reference proteome</keyword>
<evidence type="ECO:0000313" key="3">
    <source>
        <dbReference type="Proteomes" id="UP001158066"/>
    </source>
</evidence>
<protein>
    <submittedName>
        <fullName evidence="2">Ribosomal protein S18 acetylase RimI</fullName>
    </submittedName>
</protein>
<dbReference type="SUPFAM" id="SSF55729">
    <property type="entry name" value="Acyl-CoA N-acyltransferases (Nat)"/>
    <property type="match status" value="1"/>
</dbReference>
<dbReference type="Pfam" id="PF00583">
    <property type="entry name" value="Acetyltransf_1"/>
    <property type="match status" value="1"/>
</dbReference>
<accession>A0AA46AHA4</accession>
<sequence length="161" mass="18203">MKIQYHQSSLQDAPDMFTLFQQLKQEQQEVSFTDATNTEDIITWMNTEGNYFYVARTNQQVIGVLRATRGTCEQQHACHVTIAVSSDYRQQGIAKSLVLFGLSDLKTAGVKIARALIFSDNKASLNTLMAAGFSISGSIVKHHYHHQRNTYIDDVILFKEL</sequence>
<dbReference type="GO" id="GO:0016747">
    <property type="term" value="F:acyltransferase activity, transferring groups other than amino-acyl groups"/>
    <property type="evidence" value="ECO:0007669"/>
    <property type="project" value="InterPro"/>
</dbReference>
<dbReference type="GO" id="GO:0005840">
    <property type="term" value="C:ribosome"/>
    <property type="evidence" value="ECO:0007669"/>
    <property type="project" value="UniProtKB-KW"/>
</dbReference>
<comment type="caution">
    <text evidence="2">The sequence shown here is derived from an EMBL/GenBank/DDBJ whole genome shotgun (WGS) entry which is preliminary data.</text>
</comment>
<dbReference type="Proteomes" id="UP001158066">
    <property type="component" value="Unassembled WGS sequence"/>
</dbReference>
<reference evidence="2" key="1">
    <citation type="submission" date="2017-05" db="EMBL/GenBank/DDBJ databases">
        <authorList>
            <person name="Varghese N."/>
            <person name="Submissions S."/>
        </authorList>
    </citation>
    <scope>NUCLEOTIDE SEQUENCE</scope>
    <source>
        <strain evidence="2">Su22</strain>
    </source>
</reference>
<dbReference type="AlphaFoldDB" id="A0AA46AHA4"/>
<dbReference type="InterPro" id="IPR016181">
    <property type="entry name" value="Acyl_CoA_acyltransferase"/>
</dbReference>
<keyword evidence="2" id="KW-0689">Ribosomal protein</keyword>
<proteinExistence type="predicted"/>
<dbReference type="Gene3D" id="3.40.630.30">
    <property type="match status" value="1"/>
</dbReference>
<dbReference type="InterPro" id="IPR000182">
    <property type="entry name" value="GNAT_dom"/>
</dbReference>
<name>A0AA46AHA4_9CLOT</name>
<keyword evidence="2" id="KW-0687">Ribonucleoprotein</keyword>
<dbReference type="CDD" id="cd04301">
    <property type="entry name" value="NAT_SF"/>
    <property type="match status" value="1"/>
</dbReference>